<dbReference type="Proteomes" id="UP001271769">
    <property type="component" value="Unassembled WGS sequence"/>
</dbReference>
<dbReference type="PANTHER" id="PTHR47396">
    <property type="entry name" value="TYPE I RESTRICTION ENZYME ECOKI R PROTEIN"/>
    <property type="match status" value="1"/>
</dbReference>
<dbReference type="GO" id="GO:0004386">
    <property type="term" value="F:helicase activity"/>
    <property type="evidence" value="ECO:0007669"/>
    <property type="project" value="UniProtKB-KW"/>
</dbReference>
<evidence type="ECO:0000259" key="2">
    <source>
        <dbReference type="PROSITE" id="PS51194"/>
    </source>
</evidence>
<feature type="domain" description="Helicase ATP-binding" evidence="1">
    <location>
        <begin position="195"/>
        <end position="338"/>
    </location>
</feature>
<dbReference type="PROSITE" id="PS51192">
    <property type="entry name" value="HELICASE_ATP_BIND_1"/>
    <property type="match status" value="1"/>
</dbReference>
<dbReference type="PANTHER" id="PTHR47396:SF1">
    <property type="entry name" value="ATP-DEPENDENT HELICASE IRC3-RELATED"/>
    <property type="match status" value="1"/>
</dbReference>
<dbReference type="EMBL" id="JAXCLX010000001">
    <property type="protein sequence ID" value="MDY0871598.1"/>
    <property type="molecule type" value="Genomic_DNA"/>
</dbReference>
<evidence type="ECO:0000313" key="3">
    <source>
        <dbReference type="EMBL" id="MDY0871598.1"/>
    </source>
</evidence>
<evidence type="ECO:0000259" key="1">
    <source>
        <dbReference type="PROSITE" id="PS51192"/>
    </source>
</evidence>
<keyword evidence="3" id="KW-0067">ATP-binding</keyword>
<dbReference type="Gene3D" id="3.40.50.300">
    <property type="entry name" value="P-loop containing nucleotide triphosphate hydrolases"/>
    <property type="match status" value="2"/>
</dbReference>
<organism evidence="3 4">
    <name type="scientific">Dongia rigui</name>
    <dbReference type="NCBI Taxonomy" id="940149"/>
    <lineage>
        <taxon>Bacteria</taxon>
        <taxon>Pseudomonadati</taxon>
        <taxon>Pseudomonadota</taxon>
        <taxon>Alphaproteobacteria</taxon>
        <taxon>Rhodospirillales</taxon>
        <taxon>Dongiaceae</taxon>
        <taxon>Dongia</taxon>
    </lineage>
</organism>
<dbReference type="InterPro" id="IPR006935">
    <property type="entry name" value="Helicase/UvrB_N"/>
</dbReference>
<reference evidence="3 4" key="1">
    <citation type="journal article" date="2013" name="Antonie Van Leeuwenhoek">
        <title>Dongia rigui sp. nov., isolated from freshwater of a large wetland in Korea.</title>
        <authorList>
            <person name="Baik K.S."/>
            <person name="Hwang Y.M."/>
            <person name="Choi J.S."/>
            <person name="Kwon J."/>
            <person name="Seong C.N."/>
        </authorList>
    </citation>
    <scope>NUCLEOTIDE SEQUENCE [LARGE SCALE GENOMIC DNA]</scope>
    <source>
        <strain evidence="3 4">04SU4-P</strain>
    </source>
</reference>
<comment type="caution">
    <text evidence="3">The sequence shown here is derived from an EMBL/GenBank/DDBJ whole genome shotgun (WGS) entry which is preliminary data.</text>
</comment>
<accession>A0ABU5DWB5</accession>
<dbReference type="PROSITE" id="PS51194">
    <property type="entry name" value="HELICASE_CTER"/>
    <property type="match status" value="1"/>
</dbReference>
<dbReference type="InterPro" id="IPR027417">
    <property type="entry name" value="P-loop_NTPase"/>
</dbReference>
<evidence type="ECO:0000313" key="4">
    <source>
        <dbReference type="Proteomes" id="UP001271769"/>
    </source>
</evidence>
<dbReference type="SUPFAM" id="SSF52540">
    <property type="entry name" value="P-loop containing nucleoside triphosphate hydrolases"/>
    <property type="match status" value="1"/>
</dbReference>
<dbReference type="InterPro" id="IPR014001">
    <property type="entry name" value="Helicase_ATP-bd"/>
</dbReference>
<dbReference type="InterPro" id="IPR050742">
    <property type="entry name" value="Helicase_Restrict-Modif_Enz"/>
</dbReference>
<name>A0ABU5DWB5_9PROT</name>
<sequence>MTAQLIGLEQIPLFAKAGDISPNEVTDQLRASVKALHESEDIEEFVRAILSDRAATPHGPAEIVDILTHRIEISGTSGWAAFILKGRSFKTVRPADISHQIYRIEKIAGLKVAILGATGVVLDGVKEQFSSTCERLGVQYCFMDVDDFARLFWAYGFLCPRDGRRISGGRCTCGYAPKSANLNVLQTEALKELSRVHELRQPRGLVILPPGTGKTRIAANDARNVDAKSVLYVAHTHEILEVAESEFSAIFGVEQVSLETREAPVSLVTIQYLARHLDELSAKPIDYLVIDEFHHAAAKSYQATIDRLNFGFLLGLTATPFRSDRQDIAQICNQNVVVNYELRAGVDAGILSPYHYYGCFDDVDYSSLSFSNGKYSVRDLERKLIIKERHEAIVRKWREKADGKPSLAFCCSHRHAEKVAEEFNNQGIRAEVYISSTPSIRRKQMVSALERGKTKVLCVVDILNEGADIRFVECLLFLRPTESKRIFFQQLGRGLRKDVGKTQCIVIDFIGNFRNAHRLVEFHGLRPEETESRVGGLRSLREILDLPIGCKVEFEDRVLDIFAREGLDPRTATRQNISRILIYQYERLRRRLDRMPTKKDVDRGLLFGRDMYESVFGSWKRFIDIFEEFYLPNQ</sequence>
<dbReference type="CDD" id="cd18799">
    <property type="entry name" value="SF2_C_EcoAI-like"/>
    <property type="match status" value="1"/>
</dbReference>
<keyword evidence="3" id="KW-0347">Helicase</keyword>
<keyword evidence="3" id="KW-0547">Nucleotide-binding</keyword>
<dbReference type="SMART" id="SM00490">
    <property type="entry name" value="HELICc"/>
    <property type="match status" value="1"/>
</dbReference>
<keyword evidence="4" id="KW-1185">Reference proteome</keyword>
<feature type="domain" description="Helicase C-terminal" evidence="2">
    <location>
        <begin position="385"/>
        <end position="538"/>
    </location>
</feature>
<dbReference type="Pfam" id="PF04851">
    <property type="entry name" value="ResIII"/>
    <property type="match status" value="1"/>
</dbReference>
<proteinExistence type="predicted"/>
<gene>
    <name evidence="3" type="ORF">SMD31_06675</name>
</gene>
<dbReference type="Pfam" id="PF00271">
    <property type="entry name" value="Helicase_C"/>
    <property type="match status" value="1"/>
</dbReference>
<dbReference type="InterPro" id="IPR001650">
    <property type="entry name" value="Helicase_C-like"/>
</dbReference>
<protein>
    <submittedName>
        <fullName evidence="3">DEAD/DEAH box helicase family protein</fullName>
    </submittedName>
</protein>
<keyword evidence="3" id="KW-0378">Hydrolase</keyword>
<dbReference type="SMART" id="SM00487">
    <property type="entry name" value="DEXDc"/>
    <property type="match status" value="1"/>
</dbReference>